<feature type="region of interest" description="Disordered" evidence="1">
    <location>
        <begin position="29"/>
        <end position="73"/>
    </location>
</feature>
<comment type="caution">
    <text evidence="2">The sequence shown here is derived from an EMBL/GenBank/DDBJ whole genome shotgun (WGS) entry which is preliminary data.</text>
</comment>
<dbReference type="Proteomes" id="UP001153076">
    <property type="component" value="Unassembled WGS sequence"/>
</dbReference>
<evidence type="ECO:0000313" key="3">
    <source>
        <dbReference type="Proteomes" id="UP001153076"/>
    </source>
</evidence>
<sequence length="152" mass="16383">MTRWATLKRHKVRELTRALSRPHRQTALRALQPGTPPPSVHTGEEPVTVSDSETTTTIDAAGPPISQDGGQEEMGNVVGAKDARIGGVKPGSCLVLRKPCLDLGLFRRSVKPSPAPHPFLVRRQSVKLLESGSTATVAPFLARFDAISVLEF</sequence>
<evidence type="ECO:0000256" key="1">
    <source>
        <dbReference type="SAM" id="MobiDB-lite"/>
    </source>
</evidence>
<organism evidence="2 3">
    <name type="scientific">Carnegiea gigantea</name>
    <dbReference type="NCBI Taxonomy" id="171969"/>
    <lineage>
        <taxon>Eukaryota</taxon>
        <taxon>Viridiplantae</taxon>
        <taxon>Streptophyta</taxon>
        <taxon>Embryophyta</taxon>
        <taxon>Tracheophyta</taxon>
        <taxon>Spermatophyta</taxon>
        <taxon>Magnoliopsida</taxon>
        <taxon>eudicotyledons</taxon>
        <taxon>Gunneridae</taxon>
        <taxon>Pentapetalae</taxon>
        <taxon>Caryophyllales</taxon>
        <taxon>Cactineae</taxon>
        <taxon>Cactaceae</taxon>
        <taxon>Cactoideae</taxon>
        <taxon>Echinocereeae</taxon>
        <taxon>Carnegiea</taxon>
    </lineage>
</organism>
<keyword evidence="3" id="KW-1185">Reference proteome</keyword>
<accession>A0A9Q1JTC7</accession>
<gene>
    <name evidence="2" type="ORF">Cgig2_018414</name>
</gene>
<evidence type="ECO:0000313" key="2">
    <source>
        <dbReference type="EMBL" id="KAJ8430688.1"/>
    </source>
</evidence>
<reference evidence="2" key="1">
    <citation type="submission" date="2022-04" db="EMBL/GenBank/DDBJ databases">
        <title>Carnegiea gigantea Genome sequencing and assembly v2.</title>
        <authorList>
            <person name="Copetti D."/>
            <person name="Sanderson M.J."/>
            <person name="Burquez A."/>
            <person name="Wojciechowski M.F."/>
        </authorList>
    </citation>
    <scope>NUCLEOTIDE SEQUENCE</scope>
    <source>
        <strain evidence="2">SGP5-SGP5p</strain>
        <tissue evidence="2">Aerial part</tissue>
    </source>
</reference>
<dbReference type="AlphaFoldDB" id="A0A9Q1JTC7"/>
<protein>
    <submittedName>
        <fullName evidence="2">Uncharacterized protein</fullName>
    </submittedName>
</protein>
<proteinExistence type="predicted"/>
<feature type="compositionally biased region" description="Polar residues" evidence="1">
    <location>
        <begin position="49"/>
        <end position="58"/>
    </location>
</feature>
<dbReference type="EMBL" id="JAKOGI010000768">
    <property type="protein sequence ID" value="KAJ8430688.1"/>
    <property type="molecule type" value="Genomic_DNA"/>
</dbReference>
<name>A0A9Q1JTC7_9CARY</name>